<comment type="caution">
    <text evidence="1">The sequence shown here is derived from an EMBL/GenBank/DDBJ whole genome shotgun (WGS) entry which is preliminary data.</text>
</comment>
<gene>
    <name evidence="1" type="ORF">HPB47_026763</name>
</gene>
<organism evidence="1 2">
    <name type="scientific">Ixodes persulcatus</name>
    <name type="common">Taiga tick</name>
    <dbReference type="NCBI Taxonomy" id="34615"/>
    <lineage>
        <taxon>Eukaryota</taxon>
        <taxon>Metazoa</taxon>
        <taxon>Ecdysozoa</taxon>
        <taxon>Arthropoda</taxon>
        <taxon>Chelicerata</taxon>
        <taxon>Arachnida</taxon>
        <taxon>Acari</taxon>
        <taxon>Parasitiformes</taxon>
        <taxon>Ixodida</taxon>
        <taxon>Ixodoidea</taxon>
        <taxon>Ixodidae</taxon>
        <taxon>Ixodinae</taxon>
        <taxon>Ixodes</taxon>
    </lineage>
</organism>
<reference evidence="1 2" key="1">
    <citation type="journal article" date="2020" name="Cell">
        <title>Large-Scale Comparative Analyses of Tick Genomes Elucidate Their Genetic Diversity and Vector Capacities.</title>
        <authorList>
            <consortium name="Tick Genome and Microbiome Consortium (TIGMIC)"/>
            <person name="Jia N."/>
            <person name="Wang J."/>
            <person name="Shi W."/>
            <person name="Du L."/>
            <person name="Sun Y."/>
            <person name="Zhan W."/>
            <person name="Jiang J.F."/>
            <person name="Wang Q."/>
            <person name="Zhang B."/>
            <person name="Ji P."/>
            <person name="Bell-Sakyi L."/>
            <person name="Cui X.M."/>
            <person name="Yuan T.T."/>
            <person name="Jiang B.G."/>
            <person name="Yang W.F."/>
            <person name="Lam T.T."/>
            <person name="Chang Q.C."/>
            <person name="Ding S.J."/>
            <person name="Wang X.J."/>
            <person name="Zhu J.G."/>
            <person name="Ruan X.D."/>
            <person name="Zhao L."/>
            <person name="Wei J.T."/>
            <person name="Ye R.Z."/>
            <person name="Que T.C."/>
            <person name="Du C.H."/>
            <person name="Zhou Y.H."/>
            <person name="Cheng J.X."/>
            <person name="Dai P.F."/>
            <person name="Guo W.B."/>
            <person name="Han X.H."/>
            <person name="Huang E.J."/>
            <person name="Li L.F."/>
            <person name="Wei W."/>
            <person name="Gao Y.C."/>
            <person name="Liu J.Z."/>
            <person name="Shao H.Z."/>
            <person name="Wang X."/>
            <person name="Wang C.C."/>
            <person name="Yang T.C."/>
            <person name="Huo Q.B."/>
            <person name="Li W."/>
            <person name="Chen H.Y."/>
            <person name="Chen S.E."/>
            <person name="Zhou L.G."/>
            <person name="Ni X.B."/>
            <person name="Tian J.H."/>
            <person name="Sheng Y."/>
            <person name="Liu T."/>
            <person name="Pan Y.S."/>
            <person name="Xia L.Y."/>
            <person name="Li J."/>
            <person name="Zhao F."/>
            <person name="Cao W.C."/>
        </authorList>
    </citation>
    <scope>NUCLEOTIDE SEQUENCE [LARGE SCALE GENOMIC DNA]</scope>
    <source>
        <tissue evidence="1">Larvae</tissue>
    </source>
</reference>
<protein>
    <submittedName>
        <fullName evidence="1">Uncharacterized protein</fullName>
    </submittedName>
</protein>
<dbReference type="EMBL" id="JABSTQ010009762">
    <property type="protein sequence ID" value="KAG0426111.1"/>
    <property type="molecule type" value="Genomic_DNA"/>
</dbReference>
<accession>A0AC60PZG3</accession>
<sequence length="483" mass="51910">MRTGRFCHWLSKGETHARPNRPTRRANRRDDPRGRGPPQPPVQRKPPPPKAAPAARTPNRPARTRMCPALSTHLSRPPAQSRGIIRPRFEAETAEVVEGILSETPIQRAEVFARGHTVKLHFDGPRPQHVDLWGLRLPVTAAYPRPLQCGACGRLGHTRRACRNPNSCPYCCGRHQGNACRSTTVRCPNCGGHHDAFDRWCPSYTRARAAAREAEDRRVSTATSNSREAQPPPWNAGLRRPRGGPPVNPSDFPELMARDAGFGTSPAWTRGGTGADGGRGENRPAAELHGRAFRARGEAPPPPDAVQAEAAQAPMTGASPSPTGAPAGQDRRPAWQSEPKGLGEGQLTSSPTETAGREHLAPSPPSLCEAACVTTTAAPVERDFPRALRGNKPGFPQGHNTQRGSNLPCCSCAPPTQEDRAESGLRGDVPDLRTLLEQLTRIVAALAQHLPQQSLSGLHTACSAIIAETAPTTKRSTTDAGQR</sequence>
<keyword evidence="2" id="KW-1185">Reference proteome</keyword>
<proteinExistence type="predicted"/>
<dbReference type="Proteomes" id="UP000805193">
    <property type="component" value="Unassembled WGS sequence"/>
</dbReference>
<evidence type="ECO:0000313" key="2">
    <source>
        <dbReference type="Proteomes" id="UP000805193"/>
    </source>
</evidence>
<name>A0AC60PZG3_IXOPE</name>
<evidence type="ECO:0000313" key="1">
    <source>
        <dbReference type="EMBL" id="KAG0426111.1"/>
    </source>
</evidence>